<feature type="transmembrane region" description="Helical" evidence="2">
    <location>
        <begin position="153"/>
        <end position="169"/>
    </location>
</feature>
<protein>
    <recommendedName>
        <fullName evidence="3">DUF4220 domain-containing protein</fullName>
    </recommendedName>
</protein>
<dbReference type="InterPro" id="IPR025315">
    <property type="entry name" value="DUF4220"/>
</dbReference>
<keyword evidence="2" id="KW-0472">Membrane</keyword>
<evidence type="ECO:0000256" key="2">
    <source>
        <dbReference type="SAM" id="Phobius"/>
    </source>
</evidence>
<reference evidence="4 5" key="1">
    <citation type="journal article" date="2024" name="G3 (Bethesda)">
        <title>Genome assembly of Hibiscus sabdariffa L. provides insights into metabolisms of medicinal natural products.</title>
        <authorList>
            <person name="Kim T."/>
        </authorList>
    </citation>
    <scope>NUCLEOTIDE SEQUENCE [LARGE SCALE GENOMIC DNA]</scope>
    <source>
        <strain evidence="4">TK-2024</strain>
        <tissue evidence="4">Old leaves</tissue>
    </source>
</reference>
<evidence type="ECO:0000259" key="3">
    <source>
        <dbReference type="Pfam" id="PF13968"/>
    </source>
</evidence>
<dbReference type="Pfam" id="PF04578">
    <property type="entry name" value="DUF594"/>
    <property type="match status" value="1"/>
</dbReference>
<accession>A0ABR1ZWQ6</accession>
<keyword evidence="5" id="KW-1185">Reference proteome</keyword>
<dbReference type="EMBL" id="JBBPBN010000515">
    <property type="protein sequence ID" value="KAK8485169.1"/>
    <property type="molecule type" value="Genomic_DNA"/>
</dbReference>
<evidence type="ECO:0000313" key="5">
    <source>
        <dbReference type="Proteomes" id="UP001396334"/>
    </source>
</evidence>
<name>A0ABR1ZWQ6_9ROSI</name>
<dbReference type="PANTHER" id="PTHR31325">
    <property type="entry name" value="OS01G0798800 PROTEIN-RELATED"/>
    <property type="match status" value="1"/>
</dbReference>
<feature type="transmembrane region" description="Helical" evidence="2">
    <location>
        <begin position="342"/>
        <end position="364"/>
    </location>
</feature>
<feature type="transmembrane region" description="Helical" evidence="2">
    <location>
        <begin position="53"/>
        <end position="72"/>
    </location>
</feature>
<feature type="transmembrane region" description="Helical" evidence="2">
    <location>
        <begin position="615"/>
        <end position="634"/>
    </location>
</feature>
<gene>
    <name evidence="4" type="ORF">V6N11_080179</name>
</gene>
<feature type="transmembrane region" description="Helical" evidence="2">
    <location>
        <begin position="98"/>
        <end position="120"/>
    </location>
</feature>
<feature type="transmembrane region" description="Helical" evidence="2">
    <location>
        <begin position="311"/>
        <end position="330"/>
    </location>
</feature>
<comment type="caution">
    <text evidence="4">The sequence shown here is derived from an EMBL/GenBank/DDBJ whole genome shotgun (WGS) entry which is preliminary data.</text>
</comment>
<dbReference type="Pfam" id="PF13968">
    <property type="entry name" value="DUF4220"/>
    <property type="match status" value="1"/>
</dbReference>
<feature type="transmembrane region" description="Helical" evidence="2">
    <location>
        <begin position="20"/>
        <end position="41"/>
    </location>
</feature>
<evidence type="ECO:0000256" key="1">
    <source>
        <dbReference type="SAM" id="MobiDB-lite"/>
    </source>
</evidence>
<keyword evidence="2" id="KW-1133">Transmembrane helix</keyword>
<proteinExistence type="predicted"/>
<sequence>MVKFSIAILVKIKPIWDKWNIRGSILLSLWLQVILIFVAPIRKCARKRVVISLIWLAYLLADAAANFAIGLISNSQRNEANNSQQKGKPEPKENSDLLAFWAPFLLLHLGGPDTITAFALEDNQLWLRHLLGLVFQAGAVVYVFFQSLPNEELMFPTLLMFCAGFIKYVERTRALYYASLDKFRDSMLKEPDPGPNYAKLMEEYQFKRDAELPTTINMTPEPDKEAKASDTPPKEGPLNDLEVVSYAYYYFTKFKGLIVDLIFSFRERDESREFFNRRLAEDALRVIEVELNFIYGTLYTKLEVVYSWTGFICRFLAFGCVLAALGIFYFQTKGEFDGVEIGITYTLLLGAIALDVIAILTIIFSDRTFAHIIKNPDRPRGCWERPLAFVFRNFLALKKPWWHHCDCKVPDQHQHQILATPIAFRRWSGSISSHNLIRYCLQSKSQRIHEFPSLCRIVLEKIFGQNAVDCLANISQVLEGIKEKLKILRWPFIKIFSLFMEETVDELLYVSREPFTKNLWKFIFEELKTKAEFADNRETAKRISSARGDWALTSTDSNYDRNKILTYVTDVPYDQSILLWHIATDLCYYEDETKEKEMDHTRFTRRQFSKILSDYMLYLLVFQPTMMSAVAGIAKIRFRDTCAEAKIFFKRRNLGPNQDKKACMQILSVNTDVRPEEVKGDRSKSVLFSASMLAKELQRMETEGGEDKWMIMSRVWVELVSYAASHCRANTHAAEVSKGGQLITFIWLLMAHFGLAEQFQIDEGHARAKLMVGK</sequence>
<feature type="domain" description="DUF4220" evidence="3">
    <location>
        <begin position="55"/>
        <end position="439"/>
    </location>
</feature>
<evidence type="ECO:0000313" key="4">
    <source>
        <dbReference type="EMBL" id="KAK8485169.1"/>
    </source>
</evidence>
<dbReference type="InterPro" id="IPR007658">
    <property type="entry name" value="DUF594"/>
</dbReference>
<organism evidence="4 5">
    <name type="scientific">Hibiscus sabdariffa</name>
    <name type="common">roselle</name>
    <dbReference type="NCBI Taxonomy" id="183260"/>
    <lineage>
        <taxon>Eukaryota</taxon>
        <taxon>Viridiplantae</taxon>
        <taxon>Streptophyta</taxon>
        <taxon>Embryophyta</taxon>
        <taxon>Tracheophyta</taxon>
        <taxon>Spermatophyta</taxon>
        <taxon>Magnoliopsida</taxon>
        <taxon>eudicotyledons</taxon>
        <taxon>Gunneridae</taxon>
        <taxon>Pentapetalae</taxon>
        <taxon>rosids</taxon>
        <taxon>malvids</taxon>
        <taxon>Malvales</taxon>
        <taxon>Malvaceae</taxon>
        <taxon>Malvoideae</taxon>
        <taxon>Hibiscus</taxon>
    </lineage>
</organism>
<feature type="region of interest" description="Disordered" evidence="1">
    <location>
        <begin position="215"/>
        <end position="234"/>
    </location>
</feature>
<keyword evidence="2" id="KW-0812">Transmembrane</keyword>
<feature type="transmembrane region" description="Helical" evidence="2">
    <location>
        <begin position="127"/>
        <end position="147"/>
    </location>
</feature>
<dbReference type="Proteomes" id="UP001396334">
    <property type="component" value="Unassembled WGS sequence"/>
</dbReference>